<proteinExistence type="predicted"/>
<dbReference type="AlphaFoldDB" id="A0A2C6CRM0"/>
<dbReference type="InterPro" id="IPR009677">
    <property type="entry name" value="DUF1266"/>
</dbReference>
<evidence type="ECO:0000313" key="5">
    <source>
        <dbReference type="Proteomes" id="UP000373449"/>
    </source>
</evidence>
<dbReference type="OrthoDB" id="787383at2"/>
<evidence type="ECO:0000313" key="3">
    <source>
        <dbReference type="EMBL" id="VFS47563.1"/>
    </source>
</evidence>
<keyword evidence="4" id="KW-1185">Reference proteome</keyword>
<evidence type="ECO:0000313" key="2">
    <source>
        <dbReference type="EMBL" id="PHI29329.1"/>
    </source>
</evidence>
<name>A0A2C6CRM0_9GAMM</name>
<organism evidence="2 4">
    <name type="scientific">Budvicia aquatica</name>
    <dbReference type="NCBI Taxonomy" id="82979"/>
    <lineage>
        <taxon>Bacteria</taxon>
        <taxon>Pseudomonadati</taxon>
        <taxon>Pseudomonadota</taxon>
        <taxon>Gammaproteobacteria</taxon>
        <taxon>Enterobacterales</taxon>
        <taxon>Budviciaceae</taxon>
        <taxon>Budvicia</taxon>
    </lineage>
</organism>
<dbReference type="STRING" id="1111728.GCA_000427805_01659"/>
<dbReference type="Proteomes" id="UP000373449">
    <property type="component" value="Unassembled WGS sequence"/>
</dbReference>
<reference evidence="4" key="1">
    <citation type="submission" date="2017-09" db="EMBL/GenBank/DDBJ databases">
        <title>FDA dAtabase for Regulatory Grade micrObial Sequences (FDA-ARGOS): Supporting development and validation of Infectious Disease Dx tests.</title>
        <authorList>
            <person name="Minogue T."/>
            <person name="Wolcott M."/>
            <person name="Wasieloski L."/>
            <person name="Aguilar W."/>
            <person name="Moore D."/>
            <person name="Tallon L."/>
            <person name="Sadzewicz L."/>
            <person name="Ott S."/>
            <person name="Zhao X."/>
            <person name="Nagaraj S."/>
            <person name="Vavikolanu K."/>
            <person name="Aluvathingal J."/>
            <person name="Nadendla S."/>
            <person name="Sichtig H."/>
        </authorList>
    </citation>
    <scope>NUCLEOTIDE SEQUENCE [LARGE SCALE GENOMIC DNA]</scope>
    <source>
        <strain evidence="4">FDAARGOS_387</strain>
    </source>
</reference>
<sequence length="218" mass="24721">MASFFKKMSERSQLKKFLKKYRIPGKYQKYMALGAAFISINDCTENVLALRLDQEKITGMLETTWKITDRESAINTIDQLIENCSRPITLDAENGAVKKLLDQCEHYYIKQDAILSCTNSAGLNLETAAFLARNCFHAGYLSDEQTWEYLIKKIPPVAVSLFDNWTEYGASVLVGHTVVHGREPKSIAYAISRLLNNSRFNSIWRKCPLNKLSTVNPG</sequence>
<evidence type="ECO:0000313" key="4">
    <source>
        <dbReference type="Proteomes" id="UP000224974"/>
    </source>
</evidence>
<reference evidence="2" key="2">
    <citation type="submission" date="2017-09" db="EMBL/GenBank/DDBJ databases">
        <title>FDA dAtabase for Regulatory Grade micrObial Sequences (FDA-ARGOS): Supporting development and validation of Infectious Disease Dx tests.</title>
        <authorList>
            <person name="Minogue T."/>
            <person name="Wolcott M."/>
            <person name="Wasieloski L."/>
            <person name="Aguilar W."/>
            <person name="Moore D."/>
            <person name="Tallon L.J."/>
            <person name="Sadzewicz L."/>
            <person name="Ott S."/>
            <person name="Zhao X."/>
            <person name="Nagaraj S."/>
            <person name="Vavikolanu K."/>
            <person name="Aluvathingal J."/>
            <person name="Nadendla S."/>
            <person name="Sichtig H."/>
        </authorList>
    </citation>
    <scope>NUCLEOTIDE SEQUENCE</scope>
    <source>
        <strain evidence="2">FDAARGOS_387</strain>
    </source>
</reference>
<evidence type="ECO:0000259" key="1">
    <source>
        <dbReference type="Pfam" id="PF06889"/>
    </source>
</evidence>
<dbReference type="Proteomes" id="UP000224974">
    <property type="component" value="Unassembled WGS sequence"/>
</dbReference>
<dbReference type="EMBL" id="PDDX01000001">
    <property type="protein sequence ID" value="PHI29329.1"/>
    <property type="molecule type" value="Genomic_DNA"/>
</dbReference>
<dbReference type="EMBL" id="CAADJA010000002">
    <property type="protein sequence ID" value="VFS47563.1"/>
    <property type="molecule type" value="Genomic_DNA"/>
</dbReference>
<accession>A0A2C6CRM0</accession>
<gene>
    <name evidence="2" type="ORF">CRN84_08325</name>
    <name evidence="3" type="ORF">NCTC12282_02501</name>
</gene>
<protein>
    <submittedName>
        <fullName evidence="2">DUF1266 domain-containing protein</fullName>
    </submittedName>
</protein>
<dbReference type="RefSeq" id="WP_029094662.1">
    <property type="nucleotide sequence ID" value="NZ_CAADJA010000002.1"/>
</dbReference>
<dbReference type="Pfam" id="PF06889">
    <property type="entry name" value="DUF1266"/>
    <property type="match status" value="1"/>
</dbReference>
<feature type="domain" description="DUF1266" evidence="1">
    <location>
        <begin position="60"/>
        <end position="208"/>
    </location>
</feature>
<reference evidence="3 5" key="3">
    <citation type="submission" date="2019-03" db="EMBL/GenBank/DDBJ databases">
        <authorList>
            <consortium name="Pathogen Informatics"/>
        </authorList>
    </citation>
    <scope>NUCLEOTIDE SEQUENCE [LARGE SCALE GENOMIC DNA]</scope>
    <source>
        <strain evidence="3 5">NCTC12282</strain>
    </source>
</reference>